<evidence type="ECO:0000313" key="3">
    <source>
        <dbReference type="Proteomes" id="UP000076532"/>
    </source>
</evidence>
<keyword evidence="1" id="KW-1133">Transmembrane helix</keyword>
<gene>
    <name evidence="2" type="ORF">FIBSPDRAFT_788380</name>
</gene>
<dbReference type="Proteomes" id="UP000076532">
    <property type="component" value="Unassembled WGS sequence"/>
</dbReference>
<evidence type="ECO:0000313" key="2">
    <source>
        <dbReference type="EMBL" id="KZP21289.1"/>
    </source>
</evidence>
<sequence length="565" mass="60683">MQRRTGKGMAHITPPLGQFASMTGSSEKSARLINRRSFGVTNRIWAILLLFVFIVSFTRYVLPSAPGGAGARLGAYPASTLKSKNYLNKTAGLTETNPFGFCPVFGPGDDLGKKYGSVVLGKTRSHLGSSGRVQRVLHKALLGQPVTISVLGGSVSACHGAGDDPVATLCYPSRFFNWWNTVFPHPASELTNGAVRRTNSAYFGYCNAHHLPDYTDLIILEFAVSDDADRSTVETFELLVRSILLREDQPAVLILGHFSPQVQLTDGFGAADVWHNMVAQFYDVPHITTKAVMYPQFIASPNSIKKYFTDPVLANKAGHGILADVLIAYMQSQICTAWDIATGHSFESVPVATVAGAEPKGLFGGIGQRKGPPTPDKDLADVLGTEAKKAGPILPPYPQLSVPPSLISTLPESDRPFEEVRPFCASANDLINPLPPSLFYGSGWNAFHPDGNAGQSELLHYWYSTLPTSKLRIPINIGAGDVAVYYMKEPIGGDNEEASAIECWVDDNYGGAKVIESGGDVDSPTPALAIIDHFVAKGSHFVECALLGEEGQGVPAFKILGIFAT</sequence>
<dbReference type="AlphaFoldDB" id="A0A166JWM9"/>
<dbReference type="CDD" id="cd00229">
    <property type="entry name" value="SGNH_hydrolase"/>
    <property type="match status" value="1"/>
</dbReference>
<evidence type="ECO:0000256" key="1">
    <source>
        <dbReference type="SAM" id="Phobius"/>
    </source>
</evidence>
<reference evidence="2 3" key="1">
    <citation type="journal article" date="2016" name="Mol. Biol. Evol.">
        <title>Comparative Genomics of Early-Diverging Mushroom-Forming Fungi Provides Insights into the Origins of Lignocellulose Decay Capabilities.</title>
        <authorList>
            <person name="Nagy L.G."/>
            <person name="Riley R."/>
            <person name="Tritt A."/>
            <person name="Adam C."/>
            <person name="Daum C."/>
            <person name="Floudas D."/>
            <person name="Sun H."/>
            <person name="Yadav J.S."/>
            <person name="Pangilinan J."/>
            <person name="Larsson K.H."/>
            <person name="Matsuura K."/>
            <person name="Barry K."/>
            <person name="Labutti K."/>
            <person name="Kuo R."/>
            <person name="Ohm R.A."/>
            <person name="Bhattacharya S.S."/>
            <person name="Shirouzu T."/>
            <person name="Yoshinaga Y."/>
            <person name="Martin F.M."/>
            <person name="Grigoriev I.V."/>
            <person name="Hibbett D.S."/>
        </authorList>
    </citation>
    <scope>NUCLEOTIDE SEQUENCE [LARGE SCALE GENOMIC DNA]</scope>
    <source>
        <strain evidence="2 3">CBS 109695</strain>
    </source>
</reference>
<keyword evidence="1" id="KW-0812">Transmembrane</keyword>
<dbReference type="STRING" id="436010.A0A166JWM9"/>
<dbReference type="PANTHER" id="PTHR34407">
    <property type="entry name" value="EXPRESSED PROTEIN"/>
    <property type="match status" value="1"/>
</dbReference>
<feature type="transmembrane region" description="Helical" evidence="1">
    <location>
        <begin position="44"/>
        <end position="62"/>
    </location>
</feature>
<dbReference type="SUPFAM" id="SSF52266">
    <property type="entry name" value="SGNH hydrolase"/>
    <property type="match status" value="1"/>
</dbReference>
<organism evidence="2 3">
    <name type="scientific">Athelia psychrophila</name>
    <dbReference type="NCBI Taxonomy" id="1759441"/>
    <lineage>
        <taxon>Eukaryota</taxon>
        <taxon>Fungi</taxon>
        <taxon>Dikarya</taxon>
        <taxon>Basidiomycota</taxon>
        <taxon>Agaricomycotina</taxon>
        <taxon>Agaricomycetes</taxon>
        <taxon>Agaricomycetidae</taxon>
        <taxon>Atheliales</taxon>
        <taxon>Atheliaceae</taxon>
        <taxon>Athelia</taxon>
    </lineage>
</organism>
<keyword evidence="1" id="KW-0472">Membrane</keyword>
<accession>A0A166JWM9</accession>
<dbReference type="PANTHER" id="PTHR34407:SF1">
    <property type="entry name" value="SGNH HYDROLASE-TYPE ESTERASE DOMAIN-CONTAINING PROTEIN"/>
    <property type="match status" value="1"/>
</dbReference>
<name>A0A166JWM9_9AGAM</name>
<protein>
    <recommendedName>
        <fullName evidence="4">Capsular associated protein</fullName>
    </recommendedName>
</protein>
<dbReference type="EMBL" id="KV417548">
    <property type="protein sequence ID" value="KZP21289.1"/>
    <property type="molecule type" value="Genomic_DNA"/>
</dbReference>
<evidence type="ECO:0008006" key="4">
    <source>
        <dbReference type="Google" id="ProtNLM"/>
    </source>
</evidence>
<proteinExistence type="predicted"/>
<dbReference type="OrthoDB" id="544608at2759"/>
<keyword evidence="3" id="KW-1185">Reference proteome</keyword>